<accession>A0A3P6I466</accession>
<dbReference type="Proteomes" id="UP000274131">
    <property type="component" value="Unassembled WGS sequence"/>
</dbReference>
<protein>
    <recommendedName>
        <fullName evidence="2">Rad4/PNGase transglutaminase-like fold domain-containing protein</fullName>
    </recommendedName>
</protein>
<feature type="compositionally biased region" description="Basic and acidic residues" evidence="1">
    <location>
        <begin position="28"/>
        <end position="44"/>
    </location>
</feature>
<proteinExistence type="predicted"/>
<feature type="region of interest" description="Disordered" evidence="1">
    <location>
        <begin position="28"/>
        <end position="82"/>
    </location>
</feature>
<dbReference type="GO" id="GO:0003684">
    <property type="term" value="F:damaged DNA binding"/>
    <property type="evidence" value="ECO:0007669"/>
    <property type="project" value="InterPro"/>
</dbReference>
<dbReference type="InterPro" id="IPR038765">
    <property type="entry name" value="Papain-like_cys_pep_sf"/>
</dbReference>
<feature type="domain" description="Rad4/PNGase transglutaminase-like fold" evidence="2">
    <location>
        <begin position="67"/>
        <end position="174"/>
    </location>
</feature>
<dbReference type="OrthoDB" id="300780at2759"/>
<evidence type="ECO:0000256" key="1">
    <source>
        <dbReference type="SAM" id="MobiDB-lite"/>
    </source>
</evidence>
<dbReference type="GO" id="GO:0003697">
    <property type="term" value="F:single-stranded DNA binding"/>
    <property type="evidence" value="ECO:0007669"/>
    <property type="project" value="TreeGrafter"/>
</dbReference>
<reference evidence="3 4" key="1">
    <citation type="submission" date="2018-10" db="EMBL/GenBank/DDBJ databases">
        <authorList>
            <consortium name="Pathogen Informatics"/>
        </authorList>
    </citation>
    <scope>NUCLEOTIDE SEQUENCE [LARGE SCALE GENOMIC DNA]</scope>
</reference>
<keyword evidence="4" id="KW-1185">Reference proteome</keyword>
<evidence type="ECO:0000313" key="4">
    <source>
        <dbReference type="Proteomes" id="UP000274131"/>
    </source>
</evidence>
<dbReference type="SUPFAM" id="SSF54001">
    <property type="entry name" value="Cysteine proteinases"/>
    <property type="match status" value="1"/>
</dbReference>
<sequence>MREEIRGSVAEDTVVKADCSESGVQKIRDITSPRVRGSDFRSEGGLEQELNQIGSAEEPERKKPRVSEGFQKKTGRKSRDEARAKECDLERNYWIEFWNAETKRWICIDPWLGTVDDPDSIEDGASRPVYYVLAVDNVLGLRDVTARYASQFLSRDMRLHRIDSRWWNKTLEVTLRGIYQNTRLDLHRKLKKHISCRPL</sequence>
<dbReference type="InterPro" id="IPR018325">
    <property type="entry name" value="Rad4/PNGase_transGLS-fold"/>
</dbReference>
<organism evidence="3 4">
    <name type="scientific">Enterobius vermicularis</name>
    <name type="common">Human pinworm</name>
    <dbReference type="NCBI Taxonomy" id="51028"/>
    <lineage>
        <taxon>Eukaryota</taxon>
        <taxon>Metazoa</taxon>
        <taxon>Ecdysozoa</taxon>
        <taxon>Nematoda</taxon>
        <taxon>Chromadorea</taxon>
        <taxon>Rhabditida</taxon>
        <taxon>Spirurina</taxon>
        <taxon>Oxyuridomorpha</taxon>
        <taxon>Oxyuroidea</taxon>
        <taxon>Oxyuridae</taxon>
        <taxon>Enterobius</taxon>
    </lineage>
</organism>
<gene>
    <name evidence="3" type="ORF">EVEC_LOCUS1454</name>
</gene>
<dbReference type="GO" id="GO:0006289">
    <property type="term" value="P:nucleotide-excision repair"/>
    <property type="evidence" value="ECO:0007669"/>
    <property type="project" value="InterPro"/>
</dbReference>
<evidence type="ECO:0000259" key="2">
    <source>
        <dbReference type="Pfam" id="PF03835"/>
    </source>
</evidence>
<dbReference type="InterPro" id="IPR004583">
    <property type="entry name" value="DNA_repair_Rad4"/>
</dbReference>
<dbReference type="Gene3D" id="3.90.260.10">
    <property type="entry name" value="Transglutaminase-like"/>
    <property type="match status" value="1"/>
</dbReference>
<dbReference type="GO" id="GO:0005737">
    <property type="term" value="C:cytoplasm"/>
    <property type="evidence" value="ECO:0007669"/>
    <property type="project" value="TreeGrafter"/>
</dbReference>
<dbReference type="GO" id="GO:0071942">
    <property type="term" value="C:XPC complex"/>
    <property type="evidence" value="ECO:0007669"/>
    <property type="project" value="TreeGrafter"/>
</dbReference>
<dbReference type="PANTHER" id="PTHR12135:SF0">
    <property type="entry name" value="DNA REPAIR PROTEIN COMPLEMENTING XP-C CELLS"/>
    <property type="match status" value="1"/>
</dbReference>
<evidence type="ECO:0000313" key="3">
    <source>
        <dbReference type="EMBL" id="VDD86311.1"/>
    </source>
</evidence>
<dbReference type="PANTHER" id="PTHR12135">
    <property type="entry name" value="DNA REPAIR PROTEIN XP-C / RAD4"/>
    <property type="match status" value="1"/>
</dbReference>
<name>A0A3P6I466_ENTVE</name>
<dbReference type="GO" id="GO:0006298">
    <property type="term" value="P:mismatch repair"/>
    <property type="evidence" value="ECO:0007669"/>
    <property type="project" value="TreeGrafter"/>
</dbReference>
<dbReference type="STRING" id="51028.A0A3P6I466"/>
<dbReference type="InterPro" id="IPR036985">
    <property type="entry name" value="Transglutaminase-like_sf"/>
</dbReference>
<dbReference type="EMBL" id="UXUI01007213">
    <property type="protein sequence ID" value="VDD86311.1"/>
    <property type="molecule type" value="Genomic_DNA"/>
</dbReference>
<dbReference type="AlphaFoldDB" id="A0A3P6I466"/>
<dbReference type="GO" id="GO:0000111">
    <property type="term" value="C:nucleotide-excision repair factor 2 complex"/>
    <property type="evidence" value="ECO:0007669"/>
    <property type="project" value="TreeGrafter"/>
</dbReference>
<dbReference type="Pfam" id="PF03835">
    <property type="entry name" value="Rad4"/>
    <property type="match status" value="1"/>
</dbReference>